<protein>
    <submittedName>
        <fullName evidence="1">Uncharacterized protein</fullName>
    </submittedName>
</protein>
<evidence type="ECO:0000313" key="2">
    <source>
        <dbReference type="Proteomes" id="UP001362999"/>
    </source>
</evidence>
<reference evidence="1 2" key="1">
    <citation type="journal article" date="2024" name="J Genomics">
        <title>Draft genome sequencing and assembly of Favolaschia claudopus CIRM-BRFM 2984 isolated from oak limbs.</title>
        <authorList>
            <person name="Navarro D."/>
            <person name="Drula E."/>
            <person name="Chaduli D."/>
            <person name="Cazenave R."/>
            <person name="Ahrendt S."/>
            <person name="Wang J."/>
            <person name="Lipzen A."/>
            <person name="Daum C."/>
            <person name="Barry K."/>
            <person name="Grigoriev I.V."/>
            <person name="Favel A."/>
            <person name="Rosso M.N."/>
            <person name="Martin F."/>
        </authorList>
    </citation>
    <scope>NUCLEOTIDE SEQUENCE [LARGE SCALE GENOMIC DNA]</scope>
    <source>
        <strain evidence="1 2">CIRM-BRFM 2984</strain>
    </source>
</reference>
<sequence length="225" mass="25412">MRSAASQSVPVKASGQWWHAAWTRELPRLHGWQVFRSSDLDKLTLRAIRGLLDARNLCLRVRSCLETPFFNLLLYPTNPEDEGNAKRITGDPIYDRIVRLPWAPKTPQVARRLVQLLPSAPENLRGHHYRGSRTCLDVVIPCKIGGSPPPGLLVLIHRISRPSAILATNNLDWSRCRQHPPLLWSRALHPPLTQPRVLKLSEVHPGLTFAPNPDICHKPSPKCHP</sequence>
<name>A0AAW0AV51_9AGAR</name>
<dbReference type="Proteomes" id="UP001362999">
    <property type="component" value="Unassembled WGS sequence"/>
</dbReference>
<accession>A0AAW0AV51</accession>
<organism evidence="1 2">
    <name type="scientific">Favolaschia claudopus</name>
    <dbReference type="NCBI Taxonomy" id="2862362"/>
    <lineage>
        <taxon>Eukaryota</taxon>
        <taxon>Fungi</taxon>
        <taxon>Dikarya</taxon>
        <taxon>Basidiomycota</taxon>
        <taxon>Agaricomycotina</taxon>
        <taxon>Agaricomycetes</taxon>
        <taxon>Agaricomycetidae</taxon>
        <taxon>Agaricales</taxon>
        <taxon>Marasmiineae</taxon>
        <taxon>Mycenaceae</taxon>
        <taxon>Favolaschia</taxon>
    </lineage>
</organism>
<evidence type="ECO:0000313" key="1">
    <source>
        <dbReference type="EMBL" id="KAK7016891.1"/>
    </source>
</evidence>
<dbReference type="AlphaFoldDB" id="A0AAW0AV51"/>
<proteinExistence type="predicted"/>
<keyword evidence="2" id="KW-1185">Reference proteome</keyword>
<dbReference type="EMBL" id="JAWWNJ010000049">
    <property type="protein sequence ID" value="KAK7016891.1"/>
    <property type="molecule type" value="Genomic_DNA"/>
</dbReference>
<comment type="caution">
    <text evidence="1">The sequence shown here is derived from an EMBL/GenBank/DDBJ whole genome shotgun (WGS) entry which is preliminary data.</text>
</comment>
<gene>
    <name evidence="1" type="ORF">R3P38DRAFT_3562048</name>
</gene>